<reference evidence="2 3" key="1">
    <citation type="submission" date="2016-10" db="EMBL/GenBank/DDBJ databases">
        <authorList>
            <person name="de Groot N.N."/>
        </authorList>
    </citation>
    <scope>NUCLEOTIDE SEQUENCE [LARGE SCALE GENOMIC DNA]</scope>
    <source>
        <strain evidence="2 3">CGMCC 4.6533</strain>
    </source>
</reference>
<gene>
    <name evidence="2" type="ORF">SAMN05421869_14941</name>
</gene>
<dbReference type="Proteomes" id="UP000199202">
    <property type="component" value="Unassembled WGS sequence"/>
</dbReference>
<evidence type="ECO:0000313" key="3">
    <source>
        <dbReference type="Proteomes" id="UP000199202"/>
    </source>
</evidence>
<feature type="compositionally biased region" description="Basic residues" evidence="1">
    <location>
        <begin position="105"/>
        <end position="114"/>
    </location>
</feature>
<feature type="compositionally biased region" description="Pro residues" evidence="1">
    <location>
        <begin position="1"/>
        <end position="26"/>
    </location>
</feature>
<name>A0A1G9UPG2_9ACTN</name>
<proteinExistence type="predicted"/>
<feature type="region of interest" description="Disordered" evidence="1">
    <location>
        <begin position="1"/>
        <end position="119"/>
    </location>
</feature>
<keyword evidence="3" id="KW-1185">Reference proteome</keyword>
<protein>
    <submittedName>
        <fullName evidence="2">Uncharacterized protein</fullName>
    </submittedName>
</protein>
<sequence length="263" mass="26653">MRTPPRSSPPPPSTSATPPRPRPTPKPSHRPRRAPHRAHRATPAALTTDAAALSVDLVETSTGGSPDHPVGCIDNTAEPRRENEIGCGKGTTSHLRAHPGGPGCRPRRRPRPGARNRQTAVDAERILAAASEVSLGREGLSARRPVAAAADGADLGVGDLAVQQRVQLRRLRGDVAEAAADGLDGDAGVDEFGGVGVAQLVDVEVDASGGAVALPAVVGGVVAQRPAGAVDGGAEQRPGADEFSGFAVAAGQIVGSQVARSDS</sequence>
<dbReference type="AlphaFoldDB" id="A0A1G9UPG2"/>
<evidence type="ECO:0000256" key="1">
    <source>
        <dbReference type="SAM" id="MobiDB-lite"/>
    </source>
</evidence>
<evidence type="ECO:0000313" key="2">
    <source>
        <dbReference type="EMBL" id="SDM61801.1"/>
    </source>
</evidence>
<feature type="compositionally biased region" description="Low complexity" evidence="1">
    <location>
        <begin position="41"/>
        <end position="53"/>
    </location>
</feature>
<feature type="compositionally biased region" description="Basic residues" evidence="1">
    <location>
        <begin position="27"/>
        <end position="40"/>
    </location>
</feature>
<dbReference type="EMBL" id="FNDJ01000049">
    <property type="protein sequence ID" value="SDM61801.1"/>
    <property type="molecule type" value="Genomic_DNA"/>
</dbReference>
<organism evidence="2 3">
    <name type="scientific">Nonomuraea jiangxiensis</name>
    <dbReference type="NCBI Taxonomy" id="633440"/>
    <lineage>
        <taxon>Bacteria</taxon>
        <taxon>Bacillati</taxon>
        <taxon>Actinomycetota</taxon>
        <taxon>Actinomycetes</taxon>
        <taxon>Streptosporangiales</taxon>
        <taxon>Streptosporangiaceae</taxon>
        <taxon>Nonomuraea</taxon>
    </lineage>
</organism>
<accession>A0A1G9UPG2</accession>